<comment type="caution">
    <text evidence="2">The sequence shown here is derived from an EMBL/GenBank/DDBJ whole genome shotgun (WGS) entry which is preliminary data.</text>
</comment>
<sequence>MTTQVPQRVPVPLDAPLPRFLVARQRFVDDAVRDPATALAEELRRVGAERLFGPGQRIAVTAGSRGIDQIATVTRALVSWLKGRGAQPLIVPAMGSHGGATAEGQLEVLASYGLTEAALGCPVRASMEAVEVGALPSGYKVYCDRFAFESDGIILVNRVKPHTILVGELGSGLLKMLVIGLGKQVGADSIHLRGLQENFLPATRVALARVPVKLGIALVENSFDHLSRIEAVLPDGIEEADRRLLALARSYLPTIPFDPLDTLIVLRMGKNISGAGMDPNVIGMHRRLGGPPTREIGRIVALDLTEESHGNAIGVGMADVITERLRGKIDLHATAMNAVTSGFLGGVKLPLALPTDREAIALALKPYDPARARAVVVRDTSHLDTMWISEPLAKVAGAMPALVVEGPPFELRFSPGGDVIGGP</sequence>
<dbReference type="Proteomes" id="UP000703893">
    <property type="component" value="Unassembled WGS sequence"/>
</dbReference>
<gene>
    <name evidence="2" type="ORF">FJZ00_12605</name>
</gene>
<dbReference type="GO" id="GO:0050043">
    <property type="term" value="F:lactate racemase activity"/>
    <property type="evidence" value="ECO:0007669"/>
    <property type="project" value="InterPro"/>
</dbReference>
<organism evidence="2 3">
    <name type="scientific">Candidatus Tanganyikabacteria bacterium</name>
    <dbReference type="NCBI Taxonomy" id="2961651"/>
    <lineage>
        <taxon>Bacteria</taxon>
        <taxon>Bacillati</taxon>
        <taxon>Candidatus Sericytochromatia</taxon>
        <taxon>Candidatus Tanganyikabacteria</taxon>
    </lineage>
</organism>
<name>A0A938BK71_9BACT</name>
<accession>A0A938BK71</accession>
<dbReference type="Pfam" id="PF09861">
    <property type="entry name" value="Lar_N"/>
    <property type="match status" value="1"/>
</dbReference>
<evidence type="ECO:0000259" key="1">
    <source>
        <dbReference type="Pfam" id="PF09861"/>
    </source>
</evidence>
<dbReference type="EMBL" id="VGJX01000810">
    <property type="protein sequence ID" value="MBM3275987.1"/>
    <property type="molecule type" value="Genomic_DNA"/>
</dbReference>
<protein>
    <submittedName>
        <fullName evidence="2">DUF2088 domain-containing protein</fullName>
    </submittedName>
</protein>
<reference evidence="2 3" key="1">
    <citation type="submission" date="2019-03" db="EMBL/GenBank/DDBJ databases">
        <title>Lake Tanganyika Metagenome-Assembled Genomes (MAGs).</title>
        <authorList>
            <person name="Tran P."/>
        </authorList>
    </citation>
    <scope>NUCLEOTIDE SEQUENCE [LARGE SCALE GENOMIC DNA]</scope>
    <source>
        <strain evidence="2">K_DeepCast_65m_m2_236</strain>
    </source>
</reference>
<evidence type="ECO:0000313" key="3">
    <source>
        <dbReference type="Proteomes" id="UP000703893"/>
    </source>
</evidence>
<dbReference type="AlphaFoldDB" id="A0A938BK71"/>
<dbReference type="Gene3D" id="3.40.50.11440">
    <property type="match status" value="1"/>
</dbReference>
<dbReference type="InterPro" id="IPR018657">
    <property type="entry name" value="LarA-like_N"/>
</dbReference>
<feature type="domain" description="LarA-like N-terminal" evidence="1">
    <location>
        <begin position="47"/>
        <end position="165"/>
    </location>
</feature>
<evidence type="ECO:0000313" key="2">
    <source>
        <dbReference type="EMBL" id="MBM3275987.1"/>
    </source>
</evidence>
<proteinExistence type="predicted"/>